<comment type="caution">
    <text evidence="5">The sequence shown here is derived from an EMBL/GenBank/DDBJ whole genome shotgun (WGS) entry which is preliminary data.</text>
</comment>
<dbReference type="InterPro" id="IPR047667">
    <property type="entry name" value="ATPase_ComGA"/>
</dbReference>
<keyword evidence="3" id="KW-0067">ATP-binding</keyword>
<keyword evidence="2" id="KW-0547">Nucleotide-binding</keyword>
<reference evidence="5" key="2">
    <citation type="journal article" date="2023" name="Curr. Microbiol.">
        <title>Granulicatella seriolae sp. nov., a Novel Facultative Anaerobe Isolated from Yellowtail Marine Fish.</title>
        <authorList>
            <person name="Lee M."/>
            <person name="Choi Y.J."/>
            <person name="Farooq A."/>
            <person name="Jeong J.B."/>
            <person name="Jung M.Y."/>
        </authorList>
    </citation>
    <scope>NUCLEOTIDE SEQUENCE</scope>
    <source>
        <strain evidence="5">S8</strain>
    </source>
</reference>
<dbReference type="PANTHER" id="PTHR30258">
    <property type="entry name" value="TYPE II SECRETION SYSTEM PROTEIN GSPE-RELATED"/>
    <property type="match status" value="1"/>
</dbReference>
<dbReference type="InterPro" id="IPR001482">
    <property type="entry name" value="T2SS/T4SS_dom"/>
</dbReference>
<dbReference type="Pfam" id="PF00437">
    <property type="entry name" value="T2SSE"/>
    <property type="match status" value="1"/>
</dbReference>
<dbReference type="PANTHER" id="PTHR30258:SF2">
    <property type="entry name" value="COMG OPERON PROTEIN 1"/>
    <property type="match status" value="1"/>
</dbReference>
<dbReference type="Gene3D" id="3.40.50.300">
    <property type="entry name" value="P-loop containing nucleotide triphosphate hydrolases"/>
    <property type="match status" value="1"/>
</dbReference>
<protein>
    <submittedName>
        <fullName evidence="5">Competence type IV pilus ATPase ComGA</fullName>
    </submittedName>
</protein>
<evidence type="ECO:0000256" key="3">
    <source>
        <dbReference type="ARBA" id="ARBA00022840"/>
    </source>
</evidence>
<accession>A0ABT1WMP7</accession>
<dbReference type="EMBL" id="JANHNZ010000003">
    <property type="protein sequence ID" value="MCQ9209797.1"/>
    <property type="molecule type" value="Genomic_DNA"/>
</dbReference>
<dbReference type="NCBIfam" id="NF041000">
    <property type="entry name" value="ATPase_ComGA"/>
    <property type="match status" value="1"/>
</dbReference>
<dbReference type="RefSeq" id="WP_256944906.1">
    <property type="nucleotide sequence ID" value="NZ_JANHNZ010000003.1"/>
</dbReference>
<dbReference type="SUPFAM" id="SSF52540">
    <property type="entry name" value="P-loop containing nucleoside triphosphate hydrolases"/>
    <property type="match status" value="1"/>
</dbReference>
<keyword evidence="6" id="KW-1185">Reference proteome</keyword>
<reference evidence="5" key="3">
    <citation type="journal article" date="2023" name="Microbiol. Resour. Announc.">
        <title>Draft Genome Sequence of Granulicatella sp. Strain S8, Isolated from a Marine Fish, Seriola quinqueradiata.</title>
        <authorList>
            <person name="Lee M."/>
            <person name="Farooq A."/>
            <person name="Jeong J.B."/>
            <person name="Jung M.Y."/>
        </authorList>
    </citation>
    <scope>NUCLEOTIDE SEQUENCE</scope>
    <source>
        <strain evidence="5">S8</strain>
    </source>
</reference>
<name>A0ABT1WMP7_9LACT</name>
<feature type="domain" description="Bacterial type II secretion system protein E" evidence="4">
    <location>
        <begin position="203"/>
        <end position="217"/>
    </location>
</feature>
<comment type="similarity">
    <text evidence="1">Belongs to the GSP E family.</text>
</comment>
<organism evidence="5 6">
    <name type="scientific">Granulicatella seriolae</name>
    <dbReference type="NCBI Taxonomy" id="2967226"/>
    <lineage>
        <taxon>Bacteria</taxon>
        <taxon>Bacillati</taxon>
        <taxon>Bacillota</taxon>
        <taxon>Bacilli</taxon>
        <taxon>Lactobacillales</taxon>
        <taxon>Carnobacteriaceae</taxon>
        <taxon>Granulicatella</taxon>
    </lineage>
</organism>
<dbReference type="CDD" id="cd01129">
    <property type="entry name" value="PulE-GspE-like"/>
    <property type="match status" value="1"/>
</dbReference>
<evidence type="ECO:0000259" key="4">
    <source>
        <dbReference type="PROSITE" id="PS00662"/>
    </source>
</evidence>
<dbReference type="Proteomes" id="UP001059480">
    <property type="component" value="Unassembled WGS sequence"/>
</dbReference>
<dbReference type="InterPro" id="IPR027417">
    <property type="entry name" value="P-loop_NTPase"/>
</dbReference>
<reference evidence="5" key="1">
    <citation type="submission" date="2022-07" db="EMBL/GenBank/DDBJ databases">
        <authorList>
            <person name="Jung M.-Y."/>
            <person name="Lee M."/>
        </authorList>
    </citation>
    <scope>NUCLEOTIDE SEQUENCE</scope>
    <source>
        <strain evidence="5">S8</strain>
    </source>
</reference>
<evidence type="ECO:0000256" key="1">
    <source>
        <dbReference type="ARBA" id="ARBA00006611"/>
    </source>
</evidence>
<dbReference type="PROSITE" id="PS00662">
    <property type="entry name" value="T2SP_E"/>
    <property type="match status" value="1"/>
</dbReference>
<gene>
    <name evidence="5" type="primary">comGA</name>
    <name evidence="5" type="ORF">NPA36_04460</name>
</gene>
<evidence type="ECO:0000256" key="2">
    <source>
        <dbReference type="ARBA" id="ARBA00022741"/>
    </source>
</evidence>
<dbReference type="Gene3D" id="3.30.450.90">
    <property type="match status" value="1"/>
</dbReference>
<evidence type="ECO:0000313" key="5">
    <source>
        <dbReference type="EMBL" id="MCQ9209797.1"/>
    </source>
</evidence>
<evidence type="ECO:0000313" key="6">
    <source>
        <dbReference type="Proteomes" id="UP001059480"/>
    </source>
</evidence>
<proteinExistence type="inferred from homology"/>
<sequence>MEAIAREVIQQAQKHRIDDIHLLPNKDNYSFFLRDSSGLRAFKSISHQEAERFISYMKYQANMDVGERRRPQSGAFTFRVNQKYELELRLSVITNYKLQESLVIRLLHMTGQEEVATMTYFPSDMEYLARLLRYKSGLLLFSGPVSSGKTSTIYQLLRQEMALEAKQIITMEDPVEISEPLFLQTEINEKANISYDVLIKSCLRHHPDVMLVGEIRDEETAKMVIRGALTGHLMIASVHAKDCLGVLSRMMELGVSKQLLSQTLIAVSSQRLIARYCDLCQGDCHLYCNHIDRSQKKGTLFDILQGQELYQKLEETHQDHWQENSFNRKLRKAYGLGYISKSSYIKYQIF</sequence>